<evidence type="ECO:0000256" key="1">
    <source>
        <dbReference type="SAM" id="MobiDB-lite"/>
    </source>
</evidence>
<reference evidence="2" key="1">
    <citation type="submission" date="2022-10" db="EMBL/GenBank/DDBJ databases">
        <title>The complete genomes of actinobacterial strains from the NBC collection.</title>
        <authorList>
            <person name="Joergensen T.S."/>
            <person name="Alvarez Arevalo M."/>
            <person name="Sterndorff E.B."/>
            <person name="Faurdal D."/>
            <person name="Vuksanovic O."/>
            <person name="Mourched A.-S."/>
            <person name="Charusanti P."/>
            <person name="Shaw S."/>
            <person name="Blin K."/>
            <person name="Weber T."/>
        </authorList>
    </citation>
    <scope>NUCLEOTIDE SEQUENCE</scope>
    <source>
        <strain evidence="2">NBC_00148</strain>
    </source>
</reference>
<feature type="region of interest" description="Disordered" evidence="1">
    <location>
        <begin position="1"/>
        <end position="26"/>
    </location>
</feature>
<organism evidence="2">
    <name type="scientific">Streptomyces sp. NBC_00148</name>
    <dbReference type="NCBI Taxonomy" id="2903626"/>
    <lineage>
        <taxon>Bacteria</taxon>
        <taxon>Bacillati</taxon>
        <taxon>Actinomycetota</taxon>
        <taxon>Actinomycetes</taxon>
        <taxon>Kitasatosporales</taxon>
        <taxon>Streptomycetaceae</taxon>
        <taxon>Streptomyces</taxon>
    </lineage>
</organism>
<dbReference type="EMBL" id="CP108169">
    <property type="protein sequence ID" value="WTQ76572.1"/>
    <property type="molecule type" value="Genomic_DNA"/>
</dbReference>
<feature type="compositionally biased region" description="Basic residues" evidence="1">
    <location>
        <begin position="1"/>
        <end position="11"/>
    </location>
</feature>
<dbReference type="AlphaFoldDB" id="A0AAU1LZB0"/>
<proteinExistence type="predicted"/>
<sequence>MGFFRRTRPGSRVRPEHPVGVQGQMQRRVGDFVGHSVDPAGEAQMAGRSVTDREAVAVG</sequence>
<gene>
    <name evidence="2" type="ORF">OG222_27230</name>
</gene>
<name>A0AAU1LZB0_9ACTN</name>
<evidence type="ECO:0000313" key="2">
    <source>
        <dbReference type="EMBL" id="WTQ76572.1"/>
    </source>
</evidence>
<accession>A0AAU1LZB0</accession>
<protein>
    <submittedName>
        <fullName evidence="2">Uncharacterized protein</fullName>
    </submittedName>
</protein>